<comment type="caution">
    <text evidence="1">The sequence shown here is derived from an EMBL/GenBank/DDBJ whole genome shotgun (WGS) entry which is preliminary data.</text>
</comment>
<evidence type="ECO:0000313" key="1">
    <source>
        <dbReference type="EMBL" id="GJC87927.1"/>
    </source>
</evidence>
<gene>
    <name evidence="1" type="ORF">ColLi_10765</name>
</gene>
<reference evidence="1 2" key="1">
    <citation type="submission" date="2021-07" db="EMBL/GenBank/DDBJ databases">
        <title>Genome data of Colletotrichum spaethianum.</title>
        <authorList>
            <person name="Utami Y.D."/>
            <person name="Hiruma K."/>
        </authorList>
    </citation>
    <scope>NUCLEOTIDE SEQUENCE [LARGE SCALE GENOMIC DNA]</scope>
    <source>
        <strain evidence="1 2">MAFF 242679</strain>
    </source>
</reference>
<proteinExistence type="predicted"/>
<accession>A0AA37LX77</accession>
<dbReference type="EMBL" id="BPPX01000029">
    <property type="protein sequence ID" value="GJC87927.1"/>
    <property type="molecule type" value="Genomic_DNA"/>
</dbReference>
<protein>
    <submittedName>
        <fullName evidence="1">Uncharacterized protein</fullName>
    </submittedName>
</protein>
<sequence>MFTEEVWVPRSPSVIGVQLKETTDPLGRASDFVKQMSLVNPRMKILEFGGNIKLITSVLKSLDGAFSRFEVSYPRDLGDEDNLAVQLEHIRDCFEKHSKRIAFSPLEAVNISENRDFVQESYDLIISSKVLQPEDAFDGF</sequence>
<name>A0AA37LX77_9PEZI</name>
<evidence type="ECO:0000313" key="2">
    <source>
        <dbReference type="Proteomes" id="UP001055172"/>
    </source>
</evidence>
<organism evidence="1 2">
    <name type="scientific">Colletotrichum liriopes</name>
    <dbReference type="NCBI Taxonomy" id="708192"/>
    <lineage>
        <taxon>Eukaryota</taxon>
        <taxon>Fungi</taxon>
        <taxon>Dikarya</taxon>
        <taxon>Ascomycota</taxon>
        <taxon>Pezizomycotina</taxon>
        <taxon>Sordariomycetes</taxon>
        <taxon>Hypocreomycetidae</taxon>
        <taxon>Glomerellales</taxon>
        <taxon>Glomerellaceae</taxon>
        <taxon>Colletotrichum</taxon>
        <taxon>Colletotrichum spaethianum species complex</taxon>
    </lineage>
</organism>
<dbReference type="AlphaFoldDB" id="A0AA37LX77"/>
<dbReference type="Proteomes" id="UP001055172">
    <property type="component" value="Unassembled WGS sequence"/>
</dbReference>
<keyword evidence="2" id="KW-1185">Reference proteome</keyword>